<dbReference type="Gene3D" id="1.10.150.60">
    <property type="entry name" value="ARID DNA-binding domain"/>
    <property type="match status" value="1"/>
</dbReference>
<protein>
    <submittedName>
        <fullName evidence="5">High mobility group B protein 10 isoform X1</fullName>
    </submittedName>
</protein>
<reference evidence="4" key="1">
    <citation type="journal article" date="2019" name="Toxins">
        <title>Detection of Abrin-Like and Prepropulchellin-Like Toxin Genes and Transcripts Using Whole Genome Sequencing and Full-Length Transcript Sequencing of Abrus precatorius.</title>
        <authorList>
            <person name="Hovde B.T."/>
            <person name="Daligault H.E."/>
            <person name="Hanschen E.R."/>
            <person name="Kunde Y.A."/>
            <person name="Johnson M.B."/>
            <person name="Starkenburg S.R."/>
            <person name="Johnson S.L."/>
        </authorList>
    </citation>
    <scope>NUCLEOTIDE SEQUENCE [LARGE SCALE GENOMIC DNA]</scope>
</reference>
<accession>A0A8B8JLR2</accession>
<dbReference type="SMART" id="SM00501">
    <property type="entry name" value="BRIGHT"/>
    <property type="match status" value="1"/>
</dbReference>
<sequence>MKMTNKPNPDSSTNRSQQQKNHQSERANGNEGSSSLTSTNPYPPPTALYQDLARDEKLFWEKLQSFHNSFGTRFKVPTVGGKPLDLYHLFVEVTSRGGLEKVIVDRKWKEVITAFQFRDTITSASFMVRKCYLSLLYHFEQVYYFRKQGRPSLTPDSANRSLANSSATDKEGAAVNDPPVQTSPVQAPGSVLPGTIDVKFDGGYVVTVNLGSEQLKGVLYHVPDVSQTSHAEGTASLQNRKRSRLASRDPSRPKSNRSGYNFFFAENYAKLKPSFQGQERAISKRIGFLWSNLSDAERQMKGKKWKKVMLYVSGLVFSGTWIIFLLFPFI</sequence>
<keyword evidence="2" id="KW-1133">Transmembrane helix</keyword>
<gene>
    <name evidence="5" type="primary">LOC113847469</name>
</gene>
<evidence type="ECO:0000256" key="2">
    <source>
        <dbReference type="SAM" id="Phobius"/>
    </source>
</evidence>
<dbReference type="InterPro" id="IPR045303">
    <property type="entry name" value="ARID_HMGB9-like"/>
</dbReference>
<dbReference type="SUPFAM" id="SSF46774">
    <property type="entry name" value="ARID-like"/>
    <property type="match status" value="1"/>
</dbReference>
<evidence type="ECO:0000259" key="3">
    <source>
        <dbReference type="PROSITE" id="PS51011"/>
    </source>
</evidence>
<proteinExistence type="predicted"/>
<dbReference type="GO" id="GO:0003677">
    <property type="term" value="F:DNA binding"/>
    <property type="evidence" value="ECO:0007669"/>
    <property type="project" value="InterPro"/>
</dbReference>
<dbReference type="OrthoDB" id="338531at2759"/>
<dbReference type="GeneID" id="113847469"/>
<dbReference type="InterPro" id="IPR036431">
    <property type="entry name" value="ARID_dom_sf"/>
</dbReference>
<evidence type="ECO:0000256" key="1">
    <source>
        <dbReference type="SAM" id="MobiDB-lite"/>
    </source>
</evidence>
<organism evidence="4 5">
    <name type="scientific">Abrus precatorius</name>
    <name type="common">Indian licorice</name>
    <name type="synonym">Glycine abrus</name>
    <dbReference type="NCBI Taxonomy" id="3816"/>
    <lineage>
        <taxon>Eukaryota</taxon>
        <taxon>Viridiplantae</taxon>
        <taxon>Streptophyta</taxon>
        <taxon>Embryophyta</taxon>
        <taxon>Tracheophyta</taxon>
        <taxon>Spermatophyta</taxon>
        <taxon>Magnoliopsida</taxon>
        <taxon>eudicotyledons</taxon>
        <taxon>Gunneridae</taxon>
        <taxon>Pentapetalae</taxon>
        <taxon>rosids</taxon>
        <taxon>fabids</taxon>
        <taxon>Fabales</taxon>
        <taxon>Fabaceae</taxon>
        <taxon>Papilionoideae</taxon>
        <taxon>50 kb inversion clade</taxon>
        <taxon>NPAAA clade</taxon>
        <taxon>indigoferoid/millettioid clade</taxon>
        <taxon>Abreae</taxon>
        <taxon>Abrus</taxon>
    </lineage>
</organism>
<dbReference type="RefSeq" id="XP_027332405.1">
    <property type="nucleotide sequence ID" value="XM_027476604.1"/>
</dbReference>
<feature type="region of interest" description="Disordered" evidence="1">
    <location>
        <begin position="230"/>
        <end position="258"/>
    </location>
</feature>
<dbReference type="SMART" id="SM01014">
    <property type="entry name" value="ARID"/>
    <property type="match status" value="1"/>
</dbReference>
<feature type="compositionally biased region" description="Polar residues" evidence="1">
    <location>
        <begin position="154"/>
        <end position="167"/>
    </location>
</feature>
<keyword evidence="2" id="KW-0472">Membrane</keyword>
<keyword evidence="2" id="KW-0812">Transmembrane</keyword>
<dbReference type="InterPro" id="IPR001606">
    <property type="entry name" value="ARID_dom"/>
</dbReference>
<reference evidence="5" key="2">
    <citation type="submission" date="2025-08" db="UniProtKB">
        <authorList>
            <consortium name="RefSeq"/>
        </authorList>
    </citation>
    <scope>IDENTIFICATION</scope>
    <source>
        <tissue evidence="5">Young leaves</tissue>
    </source>
</reference>
<dbReference type="KEGG" id="aprc:113847469"/>
<feature type="transmembrane region" description="Helical" evidence="2">
    <location>
        <begin position="308"/>
        <end position="329"/>
    </location>
</feature>
<feature type="region of interest" description="Disordered" evidence="1">
    <location>
        <begin position="154"/>
        <end position="188"/>
    </location>
</feature>
<dbReference type="PANTHER" id="PTHR46691">
    <property type="entry name" value="HIGH MOBILITY GROUP B PROTEIN 9"/>
    <property type="match status" value="1"/>
</dbReference>
<dbReference type="Gene3D" id="1.10.30.10">
    <property type="entry name" value="High mobility group box domain"/>
    <property type="match status" value="1"/>
</dbReference>
<dbReference type="PROSITE" id="PS51011">
    <property type="entry name" value="ARID"/>
    <property type="match status" value="1"/>
</dbReference>
<feature type="region of interest" description="Disordered" evidence="1">
    <location>
        <begin position="1"/>
        <end position="47"/>
    </location>
</feature>
<dbReference type="PANTHER" id="PTHR46691:SF6">
    <property type="entry name" value="HIGH MOBILITY GROUP B PROTEIN 10-RELATED"/>
    <property type="match status" value="1"/>
</dbReference>
<feature type="domain" description="ARID" evidence="3">
    <location>
        <begin position="53"/>
        <end position="144"/>
    </location>
</feature>
<dbReference type="Pfam" id="PF01388">
    <property type="entry name" value="ARID"/>
    <property type="match status" value="1"/>
</dbReference>
<dbReference type="SUPFAM" id="SSF47095">
    <property type="entry name" value="HMG-box"/>
    <property type="match status" value="1"/>
</dbReference>
<name>A0A8B8JLR2_ABRPR</name>
<keyword evidence="4" id="KW-1185">Reference proteome</keyword>
<dbReference type="CDD" id="cd16872">
    <property type="entry name" value="ARID_HMGB9-like"/>
    <property type="match status" value="1"/>
</dbReference>
<evidence type="ECO:0000313" key="4">
    <source>
        <dbReference type="Proteomes" id="UP000694853"/>
    </source>
</evidence>
<feature type="compositionally biased region" description="Polar residues" evidence="1">
    <location>
        <begin position="1"/>
        <end position="40"/>
    </location>
</feature>
<evidence type="ECO:0000313" key="5">
    <source>
        <dbReference type="RefSeq" id="XP_027332405.1"/>
    </source>
</evidence>
<dbReference type="AlphaFoldDB" id="A0A8B8JLR2"/>
<dbReference type="InterPro" id="IPR036910">
    <property type="entry name" value="HMG_box_dom_sf"/>
</dbReference>
<dbReference type="Proteomes" id="UP000694853">
    <property type="component" value="Unplaced"/>
</dbReference>